<protein>
    <submittedName>
        <fullName evidence="2">Helix-turn-helix domain-containing protein</fullName>
    </submittedName>
</protein>
<reference evidence="2 3" key="1">
    <citation type="submission" date="2020-05" db="EMBL/GenBank/DDBJ databases">
        <title>Tigecycline resistant gene in Empedobacter stercoris.</title>
        <authorList>
            <person name="Chen Y."/>
            <person name="Cheng Y."/>
            <person name="Zhou K."/>
        </authorList>
    </citation>
    <scope>NUCLEOTIDE SEQUENCE [LARGE SCALE GENOMIC DNA]</scope>
    <source>
        <strain evidence="2 3">ES202</strain>
    </source>
</reference>
<dbReference type="Pfam" id="PF12728">
    <property type="entry name" value="HTH_17"/>
    <property type="match status" value="1"/>
</dbReference>
<organism evidence="2 3">
    <name type="scientific">Empedobacter stercoris</name>
    <dbReference type="NCBI Taxonomy" id="1628248"/>
    <lineage>
        <taxon>Bacteria</taxon>
        <taxon>Pseudomonadati</taxon>
        <taxon>Bacteroidota</taxon>
        <taxon>Flavobacteriia</taxon>
        <taxon>Flavobacteriales</taxon>
        <taxon>Weeksellaceae</taxon>
        <taxon>Empedobacter</taxon>
    </lineage>
</organism>
<comment type="caution">
    <text evidence="2">The sequence shown here is derived from an EMBL/GenBank/DDBJ whole genome shotgun (WGS) entry which is preliminary data.</text>
</comment>
<feature type="domain" description="Helix-turn-helix" evidence="1">
    <location>
        <begin position="47"/>
        <end position="95"/>
    </location>
</feature>
<dbReference type="Proteomes" id="UP000580344">
    <property type="component" value="Unassembled WGS sequence"/>
</dbReference>
<dbReference type="RefSeq" id="WP_171622155.1">
    <property type="nucleotide sequence ID" value="NZ_JABFOQ010000004.1"/>
</dbReference>
<dbReference type="InterPro" id="IPR041657">
    <property type="entry name" value="HTH_17"/>
</dbReference>
<accession>A0ABX1WJX4</accession>
<gene>
    <name evidence="2" type="ORF">HMH06_03085</name>
</gene>
<keyword evidence="3" id="KW-1185">Reference proteome</keyword>
<proteinExistence type="predicted"/>
<name>A0ABX1WJX4_9FLAO</name>
<evidence type="ECO:0000259" key="1">
    <source>
        <dbReference type="Pfam" id="PF12728"/>
    </source>
</evidence>
<evidence type="ECO:0000313" key="3">
    <source>
        <dbReference type="Proteomes" id="UP000580344"/>
    </source>
</evidence>
<evidence type="ECO:0000313" key="2">
    <source>
        <dbReference type="EMBL" id="NOJ74833.1"/>
    </source>
</evidence>
<sequence>MDLQTITFNELPNAMSLLLEKMNGLEKQLKESARFNQPTISNEEEILSVKEVAKLLRLSEGTIRTKSWKGEIPVCKHFGKNYYLKSEIIDFIKKGKNLSYQEIEEQANQYLLTKKGAN</sequence>
<dbReference type="EMBL" id="JABFOQ010000004">
    <property type="protein sequence ID" value="NOJ74833.1"/>
    <property type="molecule type" value="Genomic_DNA"/>
</dbReference>